<dbReference type="EMBL" id="CAUYUJ010002314">
    <property type="protein sequence ID" value="CAK0800218.1"/>
    <property type="molecule type" value="Genomic_DNA"/>
</dbReference>
<evidence type="ECO:0000313" key="2">
    <source>
        <dbReference type="Proteomes" id="UP001189429"/>
    </source>
</evidence>
<organism evidence="1 2">
    <name type="scientific">Prorocentrum cordatum</name>
    <dbReference type="NCBI Taxonomy" id="2364126"/>
    <lineage>
        <taxon>Eukaryota</taxon>
        <taxon>Sar</taxon>
        <taxon>Alveolata</taxon>
        <taxon>Dinophyceae</taxon>
        <taxon>Prorocentrales</taxon>
        <taxon>Prorocentraceae</taxon>
        <taxon>Prorocentrum</taxon>
    </lineage>
</organism>
<protein>
    <recommendedName>
        <fullName evidence="3">Subtilisin</fullName>
    </recommendedName>
</protein>
<gene>
    <name evidence="1" type="ORF">PCOR1329_LOCUS8427</name>
</gene>
<dbReference type="Proteomes" id="UP001189429">
    <property type="component" value="Unassembled WGS sequence"/>
</dbReference>
<accession>A0ABN9Q3E0</accession>
<reference evidence="1" key="1">
    <citation type="submission" date="2023-10" db="EMBL/GenBank/DDBJ databases">
        <authorList>
            <person name="Chen Y."/>
            <person name="Shah S."/>
            <person name="Dougan E. K."/>
            <person name="Thang M."/>
            <person name="Chan C."/>
        </authorList>
    </citation>
    <scope>NUCLEOTIDE SEQUENCE [LARGE SCALE GENOMIC DNA]</scope>
</reference>
<name>A0ABN9Q3E0_9DINO</name>
<keyword evidence="2" id="KW-1185">Reference proteome</keyword>
<proteinExistence type="predicted"/>
<evidence type="ECO:0000313" key="1">
    <source>
        <dbReference type="EMBL" id="CAK0800218.1"/>
    </source>
</evidence>
<evidence type="ECO:0008006" key="3">
    <source>
        <dbReference type="Google" id="ProtNLM"/>
    </source>
</evidence>
<comment type="caution">
    <text evidence="1">The sequence shown here is derived from an EMBL/GenBank/DDBJ whole genome shotgun (WGS) entry which is preliminary data.</text>
</comment>
<sequence>MTGGLVDAAESAAAPAEMSSFYAAGLVFIPARPYTGFVDSLEYVTVYFHETVIETVENATGNAVNTTEAVAEEVGLETAINAGVNVISTGVNTISIPSLPRMAVNRSQARQN</sequence>